<evidence type="ECO:0000256" key="4">
    <source>
        <dbReference type="ARBA" id="ARBA00022490"/>
    </source>
</evidence>
<dbReference type="InterPro" id="IPR036388">
    <property type="entry name" value="WH-like_DNA-bd_sf"/>
</dbReference>
<dbReference type="InterPro" id="IPR053924">
    <property type="entry name" value="RecX_HTH_2nd"/>
</dbReference>
<proteinExistence type="inferred from homology"/>
<dbReference type="Proteomes" id="UP000297737">
    <property type="component" value="Unassembled WGS sequence"/>
</dbReference>
<dbReference type="Pfam" id="PF02631">
    <property type="entry name" value="RecX_HTH2"/>
    <property type="match status" value="1"/>
</dbReference>
<evidence type="ECO:0000259" key="5">
    <source>
        <dbReference type="Pfam" id="PF02631"/>
    </source>
</evidence>
<dbReference type="Gene3D" id="1.10.10.10">
    <property type="entry name" value="Winged helix-like DNA-binding domain superfamily/Winged helix DNA-binding domain"/>
    <property type="match status" value="1"/>
</dbReference>
<reference evidence="6 7" key="1">
    <citation type="submission" date="2019-02" db="EMBL/GenBank/DDBJ databases">
        <title>Polymorphobacter sp. isolated from the lake at the Tibet of China.</title>
        <authorList>
            <person name="Li A."/>
        </authorList>
    </citation>
    <scope>NUCLEOTIDE SEQUENCE [LARGE SCALE GENOMIC DNA]</scope>
    <source>
        <strain evidence="6 7">DJ1R-1</strain>
    </source>
</reference>
<evidence type="ECO:0000256" key="2">
    <source>
        <dbReference type="ARBA" id="ARBA00009695"/>
    </source>
</evidence>
<name>A0A4Y9END6_9SPHN</name>
<dbReference type="OrthoDB" id="7432442at2"/>
<dbReference type="EMBL" id="SIHO01000002">
    <property type="protein sequence ID" value="TFU03562.1"/>
    <property type="molecule type" value="Genomic_DNA"/>
</dbReference>
<sequence>MSRNYTPPPLDADSLRALALRYVARYATSAAKLRQYLTRKIKERGWDGAAAPDSEAIVARMIDLGYIDDRVFGEAKVRGLAARGYGARRVSQALTAAGLDRGLVAELAATPDADAAALTYARRRRFGRWDTAPADPLRTRKQFAAMLRAGHAPAAIKRALGADIDEEGFE</sequence>
<comment type="subcellular location">
    <subcellularLocation>
        <location evidence="1">Cytoplasm</location>
    </subcellularLocation>
</comment>
<protein>
    <recommendedName>
        <fullName evidence="3">Regulatory protein RecX</fullName>
    </recommendedName>
</protein>
<dbReference type="AlphaFoldDB" id="A0A4Y9END6"/>
<comment type="caution">
    <text evidence="6">The sequence shown here is derived from an EMBL/GenBank/DDBJ whole genome shotgun (WGS) entry which is preliminary data.</text>
</comment>
<keyword evidence="7" id="KW-1185">Reference proteome</keyword>
<accession>A0A4Y9END6</accession>
<evidence type="ECO:0000313" key="6">
    <source>
        <dbReference type="EMBL" id="TFU03562.1"/>
    </source>
</evidence>
<evidence type="ECO:0000313" key="7">
    <source>
        <dbReference type="Proteomes" id="UP000297737"/>
    </source>
</evidence>
<evidence type="ECO:0000256" key="1">
    <source>
        <dbReference type="ARBA" id="ARBA00004496"/>
    </source>
</evidence>
<comment type="similarity">
    <text evidence="2">Belongs to the RecX family.</text>
</comment>
<keyword evidence="4" id="KW-0963">Cytoplasm</keyword>
<dbReference type="RefSeq" id="WP_135246154.1">
    <property type="nucleotide sequence ID" value="NZ_SIHO01000002.1"/>
</dbReference>
<gene>
    <name evidence="6" type="ORF">EUV02_10400</name>
</gene>
<dbReference type="GO" id="GO:0005737">
    <property type="term" value="C:cytoplasm"/>
    <property type="evidence" value="ECO:0007669"/>
    <property type="project" value="UniProtKB-SubCell"/>
</dbReference>
<evidence type="ECO:0000256" key="3">
    <source>
        <dbReference type="ARBA" id="ARBA00018111"/>
    </source>
</evidence>
<feature type="domain" description="RecX second three-helical" evidence="5">
    <location>
        <begin position="68"/>
        <end position="106"/>
    </location>
</feature>
<organism evidence="6 7">
    <name type="scientific">Glacieibacterium arshaanense</name>
    <dbReference type="NCBI Taxonomy" id="2511025"/>
    <lineage>
        <taxon>Bacteria</taxon>
        <taxon>Pseudomonadati</taxon>
        <taxon>Pseudomonadota</taxon>
        <taxon>Alphaproteobacteria</taxon>
        <taxon>Sphingomonadales</taxon>
        <taxon>Sphingosinicellaceae</taxon>
        <taxon>Glacieibacterium</taxon>
    </lineage>
</organism>